<dbReference type="Gene3D" id="3.40.50.1240">
    <property type="entry name" value="Phosphoglycerate mutase-like"/>
    <property type="match status" value="1"/>
</dbReference>
<sequence length="251" mass="28104">MVKQFSLISICLTVALVLAETQAMSTVNHLLHRSSPLSNSFYALRHGQSLANVAKIISSDPAISTVEHGLSDVGKEQAKLAGETFASDYLKSASQHYQGVAIFTSDFRRARETASLFADELRKKEIILYNEDVVLETRLRERFFGELNGGPDTRYQDVWDIDVKDPNHNEFGVESANSVLERTTNLINELDAMLCHSMSDDNPLMWKCVVVAHGDVLQILQTGFLKDKDASRHRSLNHLETATIRELRLDG</sequence>
<dbReference type="AlphaFoldDB" id="A0ABD3PUV5"/>
<accession>A0ABD3PUV5</accession>
<dbReference type="EMBL" id="JABMIG020000117">
    <property type="protein sequence ID" value="KAL3791146.1"/>
    <property type="molecule type" value="Genomic_DNA"/>
</dbReference>
<feature type="signal peptide" evidence="3">
    <location>
        <begin position="1"/>
        <end position="23"/>
    </location>
</feature>
<comment type="caution">
    <text evidence="4">The sequence shown here is derived from an EMBL/GenBank/DDBJ whole genome shotgun (WGS) entry which is preliminary data.</text>
</comment>
<dbReference type="SMART" id="SM00855">
    <property type="entry name" value="PGAM"/>
    <property type="match status" value="1"/>
</dbReference>
<dbReference type="CDD" id="cd07067">
    <property type="entry name" value="HP_PGM_like"/>
    <property type="match status" value="1"/>
</dbReference>
<name>A0ABD3PUV5_9STRA</name>
<evidence type="ECO:0000313" key="5">
    <source>
        <dbReference type="Proteomes" id="UP001516023"/>
    </source>
</evidence>
<keyword evidence="3" id="KW-0732">Signal</keyword>
<gene>
    <name evidence="4" type="ORF">HJC23_000566</name>
</gene>
<protein>
    <recommendedName>
        <fullName evidence="6">Phosphoglycerate mutase</fullName>
    </recommendedName>
</protein>
<dbReference type="Proteomes" id="UP001516023">
    <property type="component" value="Unassembled WGS sequence"/>
</dbReference>
<dbReference type="Pfam" id="PF00300">
    <property type="entry name" value="His_Phos_1"/>
    <property type="match status" value="1"/>
</dbReference>
<feature type="active site" description="Tele-phosphohistidine intermediate" evidence="1">
    <location>
        <position position="46"/>
    </location>
</feature>
<dbReference type="InterPro" id="IPR029033">
    <property type="entry name" value="His_PPase_superfam"/>
</dbReference>
<organism evidence="4 5">
    <name type="scientific">Cyclotella cryptica</name>
    <dbReference type="NCBI Taxonomy" id="29204"/>
    <lineage>
        <taxon>Eukaryota</taxon>
        <taxon>Sar</taxon>
        <taxon>Stramenopiles</taxon>
        <taxon>Ochrophyta</taxon>
        <taxon>Bacillariophyta</taxon>
        <taxon>Coscinodiscophyceae</taxon>
        <taxon>Thalassiosirophycidae</taxon>
        <taxon>Stephanodiscales</taxon>
        <taxon>Stephanodiscaceae</taxon>
        <taxon>Cyclotella</taxon>
    </lineage>
</organism>
<feature type="binding site" evidence="2">
    <location>
        <begin position="45"/>
        <end position="52"/>
    </location>
    <ligand>
        <name>substrate</name>
    </ligand>
</feature>
<feature type="binding site" evidence="2">
    <location>
        <position position="109"/>
    </location>
    <ligand>
        <name>substrate</name>
    </ligand>
</feature>
<dbReference type="PANTHER" id="PTHR47821:SF2">
    <property type="entry name" value="PHOSPHOGLYCERATE MUTASE FAMILY PROTEIN"/>
    <property type="match status" value="1"/>
</dbReference>
<feature type="chain" id="PRO_5044879476" description="Phosphoglycerate mutase" evidence="3">
    <location>
        <begin position="24"/>
        <end position="251"/>
    </location>
</feature>
<reference evidence="4 5" key="1">
    <citation type="journal article" date="2020" name="G3 (Bethesda)">
        <title>Improved Reference Genome for Cyclotella cryptica CCMP332, a Model for Cell Wall Morphogenesis, Salinity Adaptation, and Lipid Production in Diatoms (Bacillariophyta).</title>
        <authorList>
            <person name="Roberts W.R."/>
            <person name="Downey K.M."/>
            <person name="Ruck E.C."/>
            <person name="Traller J.C."/>
            <person name="Alverson A.J."/>
        </authorList>
    </citation>
    <scope>NUCLEOTIDE SEQUENCE [LARGE SCALE GENOMIC DNA]</scope>
    <source>
        <strain evidence="4 5">CCMP332</strain>
    </source>
</reference>
<dbReference type="SUPFAM" id="SSF53254">
    <property type="entry name" value="Phosphoglycerate mutase-like"/>
    <property type="match status" value="1"/>
</dbReference>
<feature type="active site" description="Proton donor/acceptor" evidence="1">
    <location>
        <position position="141"/>
    </location>
</feature>
<evidence type="ECO:0000256" key="2">
    <source>
        <dbReference type="PIRSR" id="PIRSR613078-2"/>
    </source>
</evidence>
<dbReference type="InterPro" id="IPR013078">
    <property type="entry name" value="His_Pase_superF_clade-1"/>
</dbReference>
<evidence type="ECO:0008006" key="6">
    <source>
        <dbReference type="Google" id="ProtNLM"/>
    </source>
</evidence>
<evidence type="ECO:0000256" key="1">
    <source>
        <dbReference type="PIRSR" id="PIRSR613078-1"/>
    </source>
</evidence>
<proteinExistence type="predicted"/>
<evidence type="ECO:0000313" key="4">
    <source>
        <dbReference type="EMBL" id="KAL3791146.1"/>
    </source>
</evidence>
<keyword evidence="5" id="KW-1185">Reference proteome</keyword>
<evidence type="ECO:0000256" key="3">
    <source>
        <dbReference type="SAM" id="SignalP"/>
    </source>
</evidence>
<dbReference type="PANTHER" id="PTHR47821">
    <property type="entry name" value="PHOSPHOGLYCERATE MUTASE FAMILY PROTEIN"/>
    <property type="match status" value="1"/>
</dbReference>